<dbReference type="Gene3D" id="1.20.1280.50">
    <property type="match status" value="1"/>
</dbReference>
<comment type="caution">
    <text evidence="3">The sequence shown here is derived from an EMBL/GenBank/DDBJ whole genome shotgun (WGS) entry which is preliminary data.</text>
</comment>
<dbReference type="PROSITE" id="PS50181">
    <property type="entry name" value="FBOX"/>
    <property type="match status" value="1"/>
</dbReference>
<dbReference type="Gene3D" id="3.80.10.10">
    <property type="entry name" value="Ribonuclease Inhibitor"/>
    <property type="match status" value="1"/>
</dbReference>
<feature type="domain" description="F-box" evidence="2">
    <location>
        <begin position="69"/>
        <end position="121"/>
    </location>
</feature>
<name>A0A8H7D0J6_9AGAR</name>
<evidence type="ECO:0000313" key="3">
    <source>
        <dbReference type="EMBL" id="KAF7357474.1"/>
    </source>
</evidence>
<evidence type="ECO:0000259" key="2">
    <source>
        <dbReference type="PROSITE" id="PS50181"/>
    </source>
</evidence>
<keyword evidence="4" id="KW-1185">Reference proteome</keyword>
<dbReference type="AlphaFoldDB" id="A0A8H7D0J6"/>
<dbReference type="InterPro" id="IPR032675">
    <property type="entry name" value="LRR_dom_sf"/>
</dbReference>
<proteinExistence type="predicted"/>
<gene>
    <name evidence="3" type="ORF">MSAN_01343600</name>
</gene>
<keyword evidence="1" id="KW-0175">Coiled coil</keyword>
<dbReference type="EMBL" id="JACAZH010000010">
    <property type="protein sequence ID" value="KAF7357474.1"/>
    <property type="molecule type" value="Genomic_DNA"/>
</dbReference>
<evidence type="ECO:0000256" key="1">
    <source>
        <dbReference type="SAM" id="Coils"/>
    </source>
</evidence>
<accession>A0A8H7D0J6</accession>
<protein>
    <submittedName>
        <fullName evidence="3">F-box domain-containing protein</fullName>
    </submittedName>
</protein>
<dbReference type="SUPFAM" id="SSF52047">
    <property type="entry name" value="RNI-like"/>
    <property type="match status" value="1"/>
</dbReference>
<feature type="coiled-coil region" evidence="1">
    <location>
        <begin position="16"/>
        <end position="54"/>
    </location>
</feature>
<dbReference type="InterPro" id="IPR036047">
    <property type="entry name" value="F-box-like_dom_sf"/>
</dbReference>
<dbReference type="Pfam" id="PF12937">
    <property type="entry name" value="F-box-like"/>
    <property type="match status" value="1"/>
</dbReference>
<dbReference type="OrthoDB" id="3005190at2759"/>
<organism evidence="3 4">
    <name type="scientific">Mycena sanguinolenta</name>
    <dbReference type="NCBI Taxonomy" id="230812"/>
    <lineage>
        <taxon>Eukaryota</taxon>
        <taxon>Fungi</taxon>
        <taxon>Dikarya</taxon>
        <taxon>Basidiomycota</taxon>
        <taxon>Agaricomycotina</taxon>
        <taxon>Agaricomycetes</taxon>
        <taxon>Agaricomycetidae</taxon>
        <taxon>Agaricales</taxon>
        <taxon>Marasmiineae</taxon>
        <taxon>Mycenaceae</taxon>
        <taxon>Mycena</taxon>
    </lineage>
</organism>
<evidence type="ECO:0000313" key="4">
    <source>
        <dbReference type="Proteomes" id="UP000623467"/>
    </source>
</evidence>
<dbReference type="Proteomes" id="UP000623467">
    <property type="component" value="Unassembled WGS sequence"/>
</dbReference>
<dbReference type="InterPro" id="IPR001810">
    <property type="entry name" value="F-box_dom"/>
</dbReference>
<reference evidence="3" key="1">
    <citation type="submission" date="2020-05" db="EMBL/GenBank/DDBJ databases">
        <title>Mycena genomes resolve the evolution of fungal bioluminescence.</title>
        <authorList>
            <person name="Tsai I.J."/>
        </authorList>
    </citation>
    <scope>NUCLEOTIDE SEQUENCE</scope>
    <source>
        <strain evidence="3">160909Yilan</strain>
    </source>
</reference>
<sequence>MATMTVTGASVRAALLEQTEKTRQCSKAEIECIIEESEREIISLQSQIDALVESRDSHRARVCALKYIVSPIHSLPVELLAEIFDLAIEDETHIQDTHRISHVCSDWRRVAHSTSQLWTRPLQAKLWKTGSAMDGLKAWLACSEPMGVHISLISALKDVERGMFEEVLRVAHRLVSLEFPVTHGTPSWLVRELAQSQLDSLEELQLRVANWIDPAMTFTTVPRLRKLSLIRFPRVPQILVPWAQITDLTLSENTHDVTFGILALCPNLVVASITTYGWSDRPEIQPHTLVVSQLRFLTLHSKAEYKYITPFFTRLSTPLLQSIRVDFRDGKCPYWTPTDFTVFQLRAPNITRLEFANSDYFSLEAALRSSPSLTHLTLTSCTGSAASADAFISALHYEDGVPPLVPWLHTLIVRTQTSYFTEDTLARMVVSRWWTDAELASLGALPAVARWTYVELEFGFRSQRHYFGPRFTEIVKNIPADILKYYCNLQN</sequence>
<dbReference type="SUPFAM" id="SSF81383">
    <property type="entry name" value="F-box domain"/>
    <property type="match status" value="1"/>
</dbReference>